<gene>
    <name evidence="8" type="primary">urtC</name>
    <name evidence="8" type="ORF">GCM10023225_29050</name>
</gene>
<keyword evidence="2" id="KW-1003">Cell membrane</keyword>
<evidence type="ECO:0000313" key="8">
    <source>
        <dbReference type="EMBL" id="GAA4989972.1"/>
    </source>
</evidence>
<reference evidence="9" key="1">
    <citation type="journal article" date="2019" name="Int. J. Syst. Evol. Microbiol.">
        <title>The Global Catalogue of Microorganisms (GCM) 10K type strain sequencing project: providing services to taxonomists for standard genome sequencing and annotation.</title>
        <authorList>
            <consortium name="The Broad Institute Genomics Platform"/>
            <consortium name="The Broad Institute Genome Sequencing Center for Infectious Disease"/>
            <person name="Wu L."/>
            <person name="Ma J."/>
        </authorList>
    </citation>
    <scope>NUCLEOTIDE SEQUENCE [LARGE SCALE GENOMIC DNA]</scope>
    <source>
        <strain evidence="9">JCM 18126</strain>
    </source>
</reference>
<keyword evidence="4 7" id="KW-1133">Transmembrane helix</keyword>
<keyword evidence="3 7" id="KW-0812">Transmembrane</keyword>
<dbReference type="InterPro" id="IPR017778">
    <property type="entry name" value="ABC_transptr_urea_perm_UrtC"/>
</dbReference>
<dbReference type="Proteomes" id="UP001501195">
    <property type="component" value="Unassembled WGS sequence"/>
</dbReference>
<organism evidence="8 9">
    <name type="scientific">Kineococcus glutinatus</name>
    <dbReference type="NCBI Taxonomy" id="1070872"/>
    <lineage>
        <taxon>Bacteria</taxon>
        <taxon>Bacillati</taxon>
        <taxon>Actinomycetota</taxon>
        <taxon>Actinomycetes</taxon>
        <taxon>Kineosporiales</taxon>
        <taxon>Kineosporiaceae</taxon>
        <taxon>Kineococcus</taxon>
    </lineage>
</organism>
<dbReference type="EMBL" id="BAABIL010000492">
    <property type="protein sequence ID" value="GAA4989972.1"/>
    <property type="molecule type" value="Genomic_DNA"/>
</dbReference>
<dbReference type="InterPro" id="IPR001851">
    <property type="entry name" value="ABC_transp_permease"/>
</dbReference>
<sequence>MSAPTAARIRVWGGFALAALVLLVLAPAVLSDFRLGQLGRYLCYALVAVGIGLAWGRGGMLTLGQGVFFGIGAYVMAMHLQIADARLVGDAVPSFMAIAGVRELPAYWVPFASPVVTVLAVLLLPALVAAVLGLGVFKRRVKGAYFAILSQALAAAFAILLVGQQTTGGSNGLNRFRTFFGYNLNDPVNTRMLFCIAAGVLIAAVALVRQLGRSRYGELLTAVRDQEERVRFLGYDPANVKVVAYVVAAFLAGLAGALFVPIVGIVSPNDVGVVPSLSFLVGVAIGGRTTLLGPVLGAVGVAWAQTALSEQLPSLWTYAQGLLFIVVIGFLPAGLAGLGIPVPRRRGSRGRGCRIPGDAPGDGAGDGAGAAVFAERRS</sequence>
<evidence type="ECO:0000313" key="9">
    <source>
        <dbReference type="Proteomes" id="UP001501195"/>
    </source>
</evidence>
<name>A0ABP9I6M5_9ACTN</name>
<keyword evidence="9" id="KW-1185">Reference proteome</keyword>
<feature type="region of interest" description="Disordered" evidence="6">
    <location>
        <begin position="346"/>
        <end position="378"/>
    </location>
</feature>
<feature type="transmembrane region" description="Helical" evidence="7">
    <location>
        <begin position="12"/>
        <end position="31"/>
    </location>
</feature>
<evidence type="ECO:0000256" key="6">
    <source>
        <dbReference type="SAM" id="MobiDB-lite"/>
    </source>
</evidence>
<comment type="subcellular location">
    <subcellularLocation>
        <location evidence="1">Cell membrane</location>
        <topology evidence="1">Multi-pass membrane protein</topology>
    </subcellularLocation>
</comment>
<feature type="transmembrane region" description="Helical" evidence="7">
    <location>
        <begin position="242"/>
        <end position="266"/>
    </location>
</feature>
<feature type="transmembrane region" description="Helical" evidence="7">
    <location>
        <begin position="144"/>
        <end position="163"/>
    </location>
</feature>
<evidence type="ECO:0000256" key="3">
    <source>
        <dbReference type="ARBA" id="ARBA00022692"/>
    </source>
</evidence>
<evidence type="ECO:0000256" key="2">
    <source>
        <dbReference type="ARBA" id="ARBA00022475"/>
    </source>
</evidence>
<evidence type="ECO:0000256" key="7">
    <source>
        <dbReference type="SAM" id="Phobius"/>
    </source>
</evidence>
<evidence type="ECO:0000256" key="5">
    <source>
        <dbReference type="ARBA" id="ARBA00023136"/>
    </source>
</evidence>
<feature type="transmembrane region" description="Helical" evidence="7">
    <location>
        <begin position="115"/>
        <end position="137"/>
    </location>
</feature>
<feature type="transmembrane region" description="Helical" evidence="7">
    <location>
        <begin position="38"/>
        <end position="56"/>
    </location>
</feature>
<dbReference type="InterPro" id="IPR043428">
    <property type="entry name" value="LivM-like"/>
</dbReference>
<dbReference type="CDD" id="cd06581">
    <property type="entry name" value="TM_PBP1_LivM_like"/>
    <property type="match status" value="1"/>
</dbReference>
<comment type="caution">
    <text evidence="8">The sequence shown here is derived from an EMBL/GenBank/DDBJ whole genome shotgun (WGS) entry which is preliminary data.</text>
</comment>
<feature type="transmembrane region" description="Helical" evidence="7">
    <location>
        <begin position="318"/>
        <end position="342"/>
    </location>
</feature>
<accession>A0ABP9I6M5</accession>
<dbReference type="PANTHER" id="PTHR30482:SF4">
    <property type="entry name" value="SLR1201 PROTEIN"/>
    <property type="match status" value="1"/>
</dbReference>
<evidence type="ECO:0000256" key="1">
    <source>
        <dbReference type="ARBA" id="ARBA00004651"/>
    </source>
</evidence>
<feature type="transmembrane region" description="Helical" evidence="7">
    <location>
        <begin position="188"/>
        <end position="208"/>
    </location>
</feature>
<dbReference type="PANTHER" id="PTHR30482">
    <property type="entry name" value="HIGH-AFFINITY BRANCHED-CHAIN AMINO ACID TRANSPORT SYSTEM PERMEASE"/>
    <property type="match status" value="1"/>
</dbReference>
<feature type="transmembrane region" description="Helical" evidence="7">
    <location>
        <begin position="62"/>
        <end position="80"/>
    </location>
</feature>
<dbReference type="NCBIfam" id="TIGR03408">
    <property type="entry name" value="urea_trans_UrtC"/>
    <property type="match status" value="1"/>
</dbReference>
<dbReference type="RefSeq" id="WP_345713391.1">
    <property type="nucleotide sequence ID" value="NZ_BAABIL010000492.1"/>
</dbReference>
<proteinExistence type="predicted"/>
<dbReference type="Pfam" id="PF02653">
    <property type="entry name" value="BPD_transp_2"/>
    <property type="match status" value="1"/>
</dbReference>
<evidence type="ECO:0000256" key="4">
    <source>
        <dbReference type="ARBA" id="ARBA00022989"/>
    </source>
</evidence>
<protein>
    <submittedName>
        <fullName evidence="8">Urea ABC transporter permease subunit UrtC</fullName>
    </submittedName>
</protein>
<keyword evidence="5 7" id="KW-0472">Membrane</keyword>